<comment type="caution">
    <text evidence="6">The sequence shown here is derived from an EMBL/GenBank/DDBJ whole genome shotgun (WGS) entry which is preliminary data.</text>
</comment>
<dbReference type="Gene3D" id="3.40.50.980">
    <property type="match status" value="2"/>
</dbReference>
<dbReference type="EMBL" id="JARKIK010000024">
    <property type="protein sequence ID" value="KAK8743689.1"/>
    <property type="molecule type" value="Genomic_DNA"/>
</dbReference>
<dbReference type="InterPro" id="IPR020845">
    <property type="entry name" value="AMP-binding_CS"/>
</dbReference>
<keyword evidence="7" id="KW-1185">Reference proteome</keyword>
<evidence type="ECO:0000313" key="7">
    <source>
        <dbReference type="Proteomes" id="UP001445076"/>
    </source>
</evidence>
<evidence type="ECO:0000259" key="4">
    <source>
        <dbReference type="Pfam" id="PF00501"/>
    </source>
</evidence>
<accession>A0AAW0XVI1</accession>
<evidence type="ECO:0000256" key="1">
    <source>
        <dbReference type="ARBA" id="ARBA00004275"/>
    </source>
</evidence>
<dbReference type="Gene3D" id="3.30.300.30">
    <property type="match status" value="1"/>
</dbReference>
<dbReference type="SUPFAM" id="SSF56801">
    <property type="entry name" value="Acetyl-CoA synthetase-like"/>
    <property type="match status" value="1"/>
</dbReference>
<dbReference type="Gene3D" id="2.30.38.10">
    <property type="entry name" value="Luciferase, Domain 3"/>
    <property type="match status" value="1"/>
</dbReference>
<evidence type="ECO:0000259" key="5">
    <source>
        <dbReference type="Pfam" id="PF13193"/>
    </source>
</evidence>
<dbReference type="InterPro" id="IPR025110">
    <property type="entry name" value="AMP-bd_C"/>
</dbReference>
<evidence type="ECO:0000256" key="2">
    <source>
        <dbReference type="ARBA" id="ARBA00006432"/>
    </source>
</evidence>
<dbReference type="AlphaFoldDB" id="A0AAW0XVI1"/>
<dbReference type="InterPro" id="IPR000873">
    <property type="entry name" value="AMP-dep_synth/lig_dom"/>
</dbReference>
<dbReference type="Pfam" id="PF13193">
    <property type="entry name" value="AMP-binding_C"/>
    <property type="match status" value="1"/>
</dbReference>
<dbReference type="FunFam" id="3.30.300.30:FF:000007">
    <property type="entry name" value="4-coumarate--CoA ligase 2"/>
    <property type="match status" value="1"/>
</dbReference>
<name>A0AAW0XVI1_CHEQU</name>
<organism evidence="6 7">
    <name type="scientific">Cherax quadricarinatus</name>
    <name type="common">Australian red claw crayfish</name>
    <dbReference type="NCBI Taxonomy" id="27406"/>
    <lineage>
        <taxon>Eukaryota</taxon>
        <taxon>Metazoa</taxon>
        <taxon>Ecdysozoa</taxon>
        <taxon>Arthropoda</taxon>
        <taxon>Crustacea</taxon>
        <taxon>Multicrustacea</taxon>
        <taxon>Malacostraca</taxon>
        <taxon>Eumalacostraca</taxon>
        <taxon>Eucarida</taxon>
        <taxon>Decapoda</taxon>
        <taxon>Pleocyemata</taxon>
        <taxon>Astacidea</taxon>
        <taxon>Parastacoidea</taxon>
        <taxon>Parastacidae</taxon>
        <taxon>Cherax</taxon>
    </lineage>
</organism>
<dbReference type="InterPro" id="IPR045851">
    <property type="entry name" value="AMP-bd_C_sf"/>
</dbReference>
<evidence type="ECO:0000256" key="3">
    <source>
        <dbReference type="ARBA" id="ARBA00023140"/>
    </source>
</evidence>
<keyword evidence="3" id="KW-0576">Peroxisome</keyword>
<comment type="subcellular location">
    <subcellularLocation>
        <location evidence="1">Peroxisome</location>
    </subcellularLocation>
</comment>
<gene>
    <name evidence="6" type="ORF">OTU49_001211</name>
</gene>
<reference evidence="6 7" key="1">
    <citation type="journal article" date="2024" name="BMC Genomics">
        <title>Genome assembly of redclaw crayfish (Cherax quadricarinatus) provides insights into its immune adaptation and hypoxia tolerance.</title>
        <authorList>
            <person name="Liu Z."/>
            <person name="Zheng J."/>
            <person name="Li H."/>
            <person name="Fang K."/>
            <person name="Wang S."/>
            <person name="He J."/>
            <person name="Zhou D."/>
            <person name="Weng S."/>
            <person name="Chi M."/>
            <person name="Gu Z."/>
            <person name="He J."/>
            <person name="Li F."/>
            <person name="Wang M."/>
        </authorList>
    </citation>
    <scope>NUCLEOTIDE SEQUENCE [LARGE SCALE GENOMIC DNA]</scope>
    <source>
        <strain evidence="6">ZL_2023a</strain>
    </source>
</reference>
<feature type="non-terminal residue" evidence="6">
    <location>
        <position position="1"/>
    </location>
</feature>
<proteinExistence type="inferred from homology"/>
<feature type="domain" description="AMP-dependent synthetase/ligase" evidence="4">
    <location>
        <begin position="69"/>
        <end position="436"/>
    </location>
</feature>
<dbReference type="Pfam" id="PF00501">
    <property type="entry name" value="AMP-binding"/>
    <property type="match status" value="1"/>
</dbReference>
<dbReference type="PANTHER" id="PTHR24096">
    <property type="entry name" value="LONG-CHAIN-FATTY-ACID--COA LIGASE"/>
    <property type="match status" value="1"/>
</dbReference>
<protein>
    <submittedName>
        <fullName evidence="6">Uncharacterized protein</fullName>
    </submittedName>
</protein>
<dbReference type="Proteomes" id="UP001445076">
    <property type="component" value="Unassembled WGS sequence"/>
</dbReference>
<comment type="similarity">
    <text evidence="2">Belongs to the ATP-dependent AMP-binding enzyme family.</text>
</comment>
<evidence type="ECO:0000313" key="6">
    <source>
        <dbReference type="EMBL" id="KAK8743689.1"/>
    </source>
</evidence>
<dbReference type="PROSITE" id="PS00455">
    <property type="entry name" value="AMP_BINDING"/>
    <property type="match status" value="1"/>
</dbReference>
<sequence>GGMGSLRCASLLRQVTGPWSRCTPSRVTYYYCHACKYSSSSDRDSWVMKSPFSDVDIPIVSFSKYIFDAQEQFGGRTAMVDGVTGASYSFSEFRDKSIRLGSALTRIDISYKDVVAIVAPNCPEFAITFFAVTSIGAINTTINCTYTADEIANQLNNAGASAVVTHPLLLSKVKEASKLCKNLHHIIVMGPAEEGLLSLQDLMKDDGTAFPHNIQIDPQDDLVVLPYSSGTTGLPKGVMLTHYNLVANLQQILHEGLNTLKAGTDGYQEVFMGLLPYFHIYGMVTCMGLSLLCGAKSVTLPNFDPKLFVDVLEKHKISYLHSVPPVVSFLAHHPLVKPEHLSHTHTVSSGAAPAGSTLINNFIKKFGSEIIFQEGYGMTETSPVTHLTPKDNHVVGSIGVVIPNTMAKIIDISTGEAIGPNEGEGELCIKGPQVAPAELEDVIRKHPHVADVAVIGLPHERSGEVPRAYVVLVPGSNVSEKAIADYVADEVAPHKQLSGGVKFVDTIPKSPTGKILRRELKETALAQ</sequence>
<dbReference type="PANTHER" id="PTHR24096:SF422">
    <property type="entry name" value="BCDNA.GH02901"/>
    <property type="match status" value="1"/>
</dbReference>
<dbReference type="GO" id="GO:0005777">
    <property type="term" value="C:peroxisome"/>
    <property type="evidence" value="ECO:0007669"/>
    <property type="project" value="UniProtKB-SubCell"/>
</dbReference>
<feature type="domain" description="AMP-binding enzyme C-terminal" evidence="5">
    <location>
        <begin position="438"/>
        <end position="514"/>
    </location>
</feature>
<dbReference type="GO" id="GO:0016405">
    <property type="term" value="F:CoA-ligase activity"/>
    <property type="evidence" value="ECO:0007669"/>
    <property type="project" value="TreeGrafter"/>
</dbReference>